<proteinExistence type="inferred from homology"/>
<keyword evidence="8 9" id="KW-0472">Membrane</keyword>
<evidence type="ECO:0000256" key="5">
    <source>
        <dbReference type="ARBA" id="ARBA00022737"/>
    </source>
</evidence>
<evidence type="ECO:0000256" key="6">
    <source>
        <dbReference type="ARBA" id="ARBA00022989"/>
    </source>
</evidence>
<evidence type="ECO:0000256" key="9">
    <source>
        <dbReference type="PROSITE-ProRule" id="PRU00282"/>
    </source>
</evidence>
<dbReference type="Pfam" id="PF00153">
    <property type="entry name" value="Mito_carr"/>
    <property type="match status" value="3"/>
</dbReference>
<dbReference type="InterPro" id="IPR018108">
    <property type="entry name" value="MCP_transmembrane"/>
</dbReference>
<dbReference type="Proteomes" id="UP000422736">
    <property type="component" value="Chromosome 8"/>
</dbReference>
<evidence type="ECO:0000256" key="2">
    <source>
        <dbReference type="ARBA" id="ARBA00006375"/>
    </source>
</evidence>
<evidence type="ECO:0000313" key="12">
    <source>
        <dbReference type="Proteomes" id="UP000422736"/>
    </source>
</evidence>
<evidence type="ECO:0000256" key="10">
    <source>
        <dbReference type="RuleBase" id="RU000488"/>
    </source>
</evidence>
<keyword evidence="6" id="KW-1133">Transmembrane helix</keyword>
<keyword evidence="5" id="KW-0677">Repeat</keyword>
<sequence>MSDASVEVEVELEQGLLGGVQQHQDQNNQKPHAKSPLVENLQSLVAGGVGGVCAVLTGHPFDLVKVRCQSNQARNATDAVAHILKEARAASGPASVNAVRGFYRGVVPPLLGVTPIFAVSFWGYDVGKKLVTHFPFSASESTAANATKKELSTAQMAAAGFISAIPTTLVTAPTERVKVVMQTTQGKTSFADAARQIVRTQGFQSLFKGSLATLSRDGPGSALYFASYEVCKEFLNKMSGHKSGELSITNVCISGGLAGVSMWAVVFPIDTVKTQLQSSSKRQSMVEVTREIYRTRGGIKGFFPGIGPAMLRSFPANAATFLGVEMTHSLFKKYEQRGRGASTLA</sequence>
<name>A0ABX6F1T9_KLUMA</name>
<accession>A0ABX6F1T9</accession>
<evidence type="ECO:0000256" key="3">
    <source>
        <dbReference type="ARBA" id="ARBA00022448"/>
    </source>
</evidence>
<protein>
    <submittedName>
        <fullName evidence="11">Mitochondrial carnitine carrier</fullName>
    </submittedName>
</protein>
<feature type="repeat" description="Solcar" evidence="9">
    <location>
        <begin position="151"/>
        <end position="234"/>
    </location>
</feature>
<keyword evidence="12" id="KW-1185">Reference proteome</keyword>
<keyword evidence="3 10" id="KW-0813">Transport</keyword>
<dbReference type="Gene3D" id="1.50.40.10">
    <property type="entry name" value="Mitochondrial carrier domain"/>
    <property type="match status" value="2"/>
</dbReference>
<evidence type="ECO:0000256" key="4">
    <source>
        <dbReference type="ARBA" id="ARBA00022692"/>
    </source>
</evidence>
<reference evidence="11 12" key="1">
    <citation type="submission" date="2016-03" db="EMBL/GenBank/DDBJ databases">
        <title>How can Kluyveromyces marxianus grow so fast - potential evolutionary course in Saccharomyces Complex revealed by comparative genomics.</title>
        <authorList>
            <person name="Mo W."/>
            <person name="Lu W."/>
            <person name="Yang X."/>
            <person name="Qi J."/>
            <person name="Lv H."/>
        </authorList>
    </citation>
    <scope>NUCLEOTIDE SEQUENCE [LARGE SCALE GENOMIC DNA]</scope>
    <source>
        <strain evidence="11 12">FIM1</strain>
    </source>
</reference>
<keyword evidence="7" id="KW-0496">Mitochondrion</keyword>
<reference evidence="11 12" key="2">
    <citation type="submission" date="2019-11" db="EMBL/GenBank/DDBJ databases">
        <authorList>
            <person name="Lu H."/>
        </authorList>
    </citation>
    <scope>NUCLEOTIDE SEQUENCE [LARGE SCALE GENOMIC DNA]</scope>
    <source>
        <strain evidence="11 12">FIM1</strain>
    </source>
</reference>
<dbReference type="PROSITE" id="PS50920">
    <property type="entry name" value="SOLCAR"/>
    <property type="match status" value="3"/>
</dbReference>
<dbReference type="InterPro" id="IPR023395">
    <property type="entry name" value="MCP_dom_sf"/>
</dbReference>
<keyword evidence="4 9" id="KW-0812">Transmembrane</keyword>
<dbReference type="EMBL" id="CP015060">
    <property type="protein sequence ID" value="QGN17800.1"/>
    <property type="molecule type" value="Genomic_DNA"/>
</dbReference>
<evidence type="ECO:0000256" key="1">
    <source>
        <dbReference type="ARBA" id="ARBA00004225"/>
    </source>
</evidence>
<evidence type="ECO:0000256" key="7">
    <source>
        <dbReference type="ARBA" id="ARBA00023128"/>
    </source>
</evidence>
<dbReference type="InterPro" id="IPR050567">
    <property type="entry name" value="Mitochondrial_Carrier"/>
</dbReference>
<dbReference type="PANTHER" id="PTHR45624:SF4">
    <property type="entry name" value="CONGESTED-LIKE TRACHEA PROTEIN-RELATED"/>
    <property type="match status" value="1"/>
</dbReference>
<evidence type="ECO:0000256" key="8">
    <source>
        <dbReference type="ARBA" id="ARBA00023136"/>
    </source>
</evidence>
<comment type="similarity">
    <text evidence="2 10">Belongs to the mitochondrial carrier (TC 2.A.29) family.</text>
</comment>
<comment type="subcellular location">
    <subcellularLocation>
        <location evidence="1">Mitochondrion membrane</location>
        <topology evidence="1">Multi-pass membrane protein</topology>
    </subcellularLocation>
</comment>
<gene>
    <name evidence="11" type="primary">CRC1</name>
    <name evidence="11" type="ORF">FIM1_5009</name>
</gene>
<feature type="repeat" description="Solcar" evidence="9">
    <location>
        <begin position="246"/>
        <end position="330"/>
    </location>
</feature>
<feature type="repeat" description="Solcar" evidence="9">
    <location>
        <begin position="38"/>
        <end position="130"/>
    </location>
</feature>
<evidence type="ECO:0000313" key="11">
    <source>
        <dbReference type="EMBL" id="QGN17800.1"/>
    </source>
</evidence>
<dbReference type="PANTHER" id="PTHR45624">
    <property type="entry name" value="MITOCHONDRIAL BASIC AMINO ACIDS TRANSPORTER-RELATED"/>
    <property type="match status" value="1"/>
</dbReference>
<dbReference type="SUPFAM" id="SSF103506">
    <property type="entry name" value="Mitochondrial carrier"/>
    <property type="match status" value="1"/>
</dbReference>
<organism evidence="11 12">
    <name type="scientific">Kluyveromyces marxianus</name>
    <name type="common">Yeast</name>
    <name type="synonym">Candida kefyr</name>
    <dbReference type="NCBI Taxonomy" id="4911"/>
    <lineage>
        <taxon>Eukaryota</taxon>
        <taxon>Fungi</taxon>
        <taxon>Dikarya</taxon>
        <taxon>Ascomycota</taxon>
        <taxon>Saccharomycotina</taxon>
        <taxon>Saccharomycetes</taxon>
        <taxon>Saccharomycetales</taxon>
        <taxon>Saccharomycetaceae</taxon>
        <taxon>Kluyveromyces</taxon>
    </lineage>
</organism>